<gene>
    <name evidence="1" type="ORF">NDU88_002540</name>
</gene>
<dbReference type="AlphaFoldDB" id="A0AAV7MNQ5"/>
<evidence type="ECO:0000313" key="2">
    <source>
        <dbReference type="Proteomes" id="UP001066276"/>
    </source>
</evidence>
<dbReference type="Gene3D" id="3.60.10.10">
    <property type="entry name" value="Endonuclease/exonuclease/phosphatase"/>
    <property type="match status" value="1"/>
</dbReference>
<dbReference type="EMBL" id="JANPWB010000013">
    <property type="protein sequence ID" value="KAJ1105132.1"/>
    <property type="molecule type" value="Genomic_DNA"/>
</dbReference>
<protein>
    <submittedName>
        <fullName evidence="1">Uncharacterized protein</fullName>
    </submittedName>
</protein>
<evidence type="ECO:0000313" key="1">
    <source>
        <dbReference type="EMBL" id="KAJ1105132.1"/>
    </source>
</evidence>
<keyword evidence="2" id="KW-1185">Reference proteome</keyword>
<sequence length="123" mass="14161">MAILVRKSLPLEGIKIWRDPMGRYEAVLDRWEGELLALISVYVPLALQTGTLQAISKALTEIPQALTIMEGYFDMLMDPTRDTTYMKHVRVQHEGKLSEFTRAMGMVEIWIVLHLRKVAYTHC</sequence>
<comment type="caution">
    <text evidence="1">The sequence shown here is derived from an EMBL/GenBank/DDBJ whole genome shotgun (WGS) entry which is preliminary data.</text>
</comment>
<name>A0AAV7MNQ5_PLEWA</name>
<dbReference type="InterPro" id="IPR036691">
    <property type="entry name" value="Endo/exonu/phosph_ase_sf"/>
</dbReference>
<reference evidence="1" key="1">
    <citation type="journal article" date="2022" name="bioRxiv">
        <title>Sequencing and chromosome-scale assembly of the giantPleurodeles waltlgenome.</title>
        <authorList>
            <person name="Brown T."/>
            <person name="Elewa A."/>
            <person name="Iarovenko S."/>
            <person name="Subramanian E."/>
            <person name="Araus A.J."/>
            <person name="Petzold A."/>
            <person name="Susuki M."/>
            <person name="Suzuki K.-i.T."/>
            <person name="Hayashi T."/>
            <person name="Toyoda A."/>
            <person name="Oliveira C."/>
            <person name="Osipova E."/>
            <person name="Leigh N.D."/>
            <person name="Simon A."/>
            <person name="Yun M.H."/>
        </authorList>
    </citation>
    <scope>NUCLEOTIDE SEQUENCE</scope>
    <source>
        <strain evidence="1">20211129_DDA</strain>
        <tissue evidence="1">Liver</tissue>
    </source>
</reference>
<accession>A0AAV7MNQ5</accession>
<dbReference type="Proteomes" id="UP001066276">
    <property type="component" value="Chromosome 9"/>
</dbReference>
<organism evidence="1 2">
    <name type="scientific">Pleurodeles waltl</name>
    <name type="common">Iberian ribbed newt</name>
    <dbReference type="NCBI Taxonomy" id="8319"/>
    <lineage>
        <taxon>Eukaryota</taxon>
        <taxon>Metazoa</taxon>
        <taxon>Chordata</taxon>
        <taxon>Craniata</taxon>
        <taxon>Vertebrata</taxon>
        <taxon>Euteleostomi</taxon>
        <taxon>Amphibia</taxon>
        <taxon>Batrachia</taxon>
        <taxon>Caudata</taxon>
        <taxon>Salamandroidea</taxon>
        <taxon>Salamandridae</taxon>
        <taxon>Pleurodelinae</taxon>
        <taxon>Pleurodeles</taxon>
    </lineage>
</organism>
<proteinExistence type="predicted"/>